<evidence type="ECO:0000313" key="2">
    <source>
        <dbReference type="EMBL" id="QHS96537.1"/>
    </source>
</evidence>
<feature type="region of interest" description="Disordered" evidence="1">
    <location>
        <begin position="411"/>
        <end position="436"/>
    </location>
</feature>
<evidence type="ECO:0000256" key="1">
    <source>
        <dbReference type="SAM" id="MobiDB-lite"/>
    </source>
</evidence>
<dbReference type="EMBL" id="MN739271">
    <property type="protein sequence ID" value="QHS96537.1"/>
    <property type="molecule type" value="Genomic_DNA"/>
</dbReference>
<dbReference type="AlphaFoldDB" id="A0A6C0BW38"/>
<reference evidence="2" key="1">
    <citation type="journal article" date="2020" name="Nature">
        <title>Giant virus diversity and host interactions through global metagenomics.</title>
        <authorList>
            <person name="Schulz F."/>
            <person name="Roux S."/>
            <person name="Paez-Espino D."/>
            <person name="Jungbluth S."/>
            <person name="Walsh D.A."/>
            <person name="Denef V.J."/>
            <person name="McMahon K.D."/>
            <person name="Konstantinidis K.T."/>
            <person name="Eloe-Fadrosh E.A."/>
            <person name="Kyrpides N.C."/>
            <person name="Woyke T."/>
        </authorList>
    </citation>
    <scope>NUCLEOTIDE SEQUENCE</scope>
    <source>
        <strain evidence="2">GVMAG-M-3300020166-18</strain>
    </source>
</reference>
<feature type="compositionally biased region" description="Acidic residues" evidence="1">
    <location>
        <begin position="423"/>
        <end position="436"/>
    </location>
</feature>
<protein>
    <submittedName>
        <fullName evidence="2">Uncharacterized protein</fullName>
    </submittedName>
</protein>
<accession>A0A6C0BW38</accession>
<sequence>MCTMWLLDNQPSSFVENTFHSLFGYTHLSDYKARFATITYVRDNVLLTPDVKNEIFDVFALYQRNLFLLNNIVRRFRYSRMKYGGDDCDLVGNVMSEVPNHLKITIAHVGIKYTFRISDLINIINKSLTYREDLFLLIQPVKNPYTNIPFTRANLFQIYMHIKKNTDITMPVLFHLFYTTTFDKNEFSNKYEAIALDHSIQNYIDDYEQSELVDLAYDWIKRFKQSNHKEYKNLYVDKNYSKIKLVKQLKPMLKQYLISSYTLTASVKYSAHTKANNLMVSFLEKNKDFGRCSESTDIKQIVFKNLAHMNTYSFDKNNEYHISVIDAFIKGYDGTQQFNYPNITPFNDNIFIIRNYVNVSIANRTEPNPRTRRRLQYDNQSDELSASNMAIFLNNLPQQPSSIAGRATGIALHPPPENHPDDDSIGDYEDISYDSF</sequence>
<proteinExistence type="predicted"/>
<organism evidence="2">
    <name type="scientific">viral metagenome</name>
    <dbReference type="NCBI Taxonomy" id="1070528"/>
    <lineage>
        <taxon>unclassified sequences</taxon>
        <taxon>metagenomes</taxon>
        <taxon>organismal metagenomes</taxon>
    </lineage>
</organism>
<name>A0A6C0BW38_9ZZZZ</name>